<sequence length="282" mass="31323">MDKLDPRITPFKDGFAADHLKDKVDAKVYGAPIRQQIIMPVVPLHQRPATTSMMDTQLLLGTEFDMYDIAGSWAWGQEVTPAGFGYVGYVPKMTLAPPAFTPSHRVCVLRAPVFAKPDLKSPIRLDLPLNAKFLVEDTDGDYLKATGFGYIHKNHICQQTDKDTDFVQFAELHLGLPYVWGGISSDGVDCSGLVQSALRAAGQDAPRDSDLQQKYLGHEVKDYKQLRRGDLVFWLGHVGIMRDEKTLLHANAYHMTVASEPLEKATERISLSAGSILSIKRL</sequence>
<dbReference type="Pfam" id="PF00877">
    <property type="entry name" value="NLPC_P60"/>
    <property type="match status" value="1"/>
</dbReference>
<comment type="caution">
    <text evidence="6">The sequence shown here is derived from an EMBL/GenBank/DDBJ whole genome shotgun (WGS) entry which is preliminary data.</text>
</comment>
<dbReference type="GO" id="GO:0006508">
    <property type="term" value="P:proteolysis"/>
    <property type="evidence" value="ECO:0007669"/>
    <property type="project" value="UniProtKB-KW"/>
</dbReference>
<evidence type="ECO:0000256" key="4">
    <source>
        <dbReference type="ARBA" id="ARBA00022807"/>
    </source>
</evidence>
<feature type="domain" description="NlpC/P60" evidence="5">
    <location>
        <begin position="160"/>
        <end position="282"/>
    </location>
</feature>
<evidence type="ECO:0000256" key="3">
    <source>
        <dbReference type="ARBA" id="ARBA00022801"/>
    </source>
</evidence>
<name>A0A7C5LZI4_9PROT</name>
<keyword evidence="2" id="KW-0645">Protease</keyword>
<organism evidence="6">
    <name type="scientific">Hellea balneolensis</name>
    <dbReference type="NCBI Taxonomy" id="287478"/>
    <lineage>
        <taxon>Bacteria</taxon>
        <taxon>Pseudomonadati</taxon>
        <taxon>Pseudomonadota</taxon>
        <taxon>Alphaproteobacteria</taxon>
        <taxon>Maricaulales</taxon>
        <taxon>Robiginitomaculaceae</taxon>
        <taxon>Hellea</taxon>
    </lineage>
</organism>
<dbReference type="PANTHER" id="PTHR47359">
    <property type="entry name" value="PEPTIDOGLYCAN DL-ENDOPEPTIDASE CWLO"/>
    <property type="match status" value="1"/>
</dbReference>
<reference evidence="6" key="1">
    <citation type="journal article" date="2020" name="mSystems">
        <title>Genome- and Community-Level Interaction Insights into Carbon Utilization and Element Cycling Functions of Hydrothermarchaeota in Hydrothermal Sediment.</title>
        <authorList>
            <person name="Zhou Z."/>
            <person name="Liu Y."/>
            <person name="Xu W."/>
            <person name="Pan J."/>
            <person name="Luo Z.H."/>
            <person name="Li M."/>
        </authorList>
    </citation>
    <scope>NUCLEOTIDE SEQUENCE [LARGE SCALE GENOMIC DNA]</scope>
    <source>
        <strain evidence="6">HyVt-485</strain>
    </source>
</reference>
<gene>
    <name evidence="6" type="ORF">ENJ42_02825</name>
</gene>
<proteinExistence type="inferred from homology"/>
<evidence type="ECO:0000256" key="1">
    <source>
        <dbReference type="ARBA" id="ARBA00007074"/>
    </source>
</evidence>
<keyword evidence="4" id="KW-0788">Thiol protease</keyword>
<evidence type="ECO:0000313" key="6">
    <source>
        <dbReference type="EMBL" id="HHL42528.1"/>
    </source>
</evidence>
<evidence type="ECO:0000259" key="5">
    <source>
        <dbReference type="PROSITE" id="PS51935"/>
    </source>
</evidence>
<comment type="similarity">
    <text evidence="1">Belongs to the peptidase C40 family.</text>
</comment>
<keyword evidence="3" id="KW-0378">Hydrolase</keyword>
<dbReference type="GO" id="GO:0008234">
    <property type="term" value="F:cysteine-type peptidase activity"/>
    <property type="evidence" value="ECO:0007669"/>
    <property type="project" value="UniProtKB-KW"/>
</dbReference>
<dbReference type="AlphaFoldDB" id="A0A7C5LZI4"/>
<evidence type="ECO:0000256" key="2">
    <source>
        <dbReference type="ARBA" id="ARBA00022670"/>
    </source>
</evidence>
<dbReference type="Gene3D" id="3.90.1720.10">
    <property type="entry name" value="endopeptidase domain like (from Nostoc punctiforme)"/>
    <property type="match status" value="1"/>
</dbReference>
<dbReference type="SUPFAM" id="SSF54001">
    <property type="entry name" value="Cysteine proteinases"/>
    <property type="match status" value="1"/>
</dbReference>
<dbReference type="InterPro" id="IPR038765">
    <property type="entry name" value="Papain-like_cys_pep_sf"/>
</dbReference>
<dbReference type="PANTHER" id="PTHR47359:SF3">
    <property type="entry name" value="NLP_P60 DOMAIN-CONTAINING PROTEIN-RELATED"/>
    <property type="match status" value="1"/>
</dbReference>
<dbReference type="InterPro" id="IPR051794">
    <property type="entry name" value="PG_Endopeptidase_C40"/>
</dbReference>
<accession>A0A7C5LZI4</accession>
<dbReference type="InterPro" id="IPR000064">
    <property type="entry name" value="NLP_P60_dom"/>
</dbReference>
<protein>
    <submittedName>
        <fullName evidence="6">NlpC/P60 family protein</fullName>
    </submittedName>
</protein>
<dbReference type="Proteomes" id="UP000885830">
    <property type="component" value="Unassembled WGS sequence"/>
</dbReference>
<dbReference type="PROSITE" id="PS51935">
    <property type="entry name" value="NLPC_P60"/>
    <property type="match status" value="1"/>
</dbReference>
<dbReference type="InterPro" id="IPR041382">
    <property type="entry name" value="SH3_16"/>
</dbReference>
<dbReference type="EMBL" id="DRMJ01000135">
    <property type="protein sequence ID" value="HHL42528.1"/>
    <property type="molecule type" value="Genomic_DNA"/>
</dbReference>
<dbReference type="Pfam" id="PF18348">
    <property type="entry name" value="SH3_16"/>
    <property type="match status" value="1"/>
</dbReference>